<evidence type="ECO:0000313" key="9">
    <source>
        <dbReference type="EMBL" id="ACO14753.1"/>
    </source>
</evidence>
<dbReference type="GO" id="GO:0006644">
    <property type="term" value="P:phospholipid metabolic process"/>
    <property type="evidence" value="ECO:0007669"/>
    <property type="project" value="InterPro"/>
</dbReference>
<keyword evidence="4 6" id="KW-1133">Transmembrane helix</keyword>
<dbReference type="GO" id="GO:0007165">
    <property type="term" value="P:signal transduction"/>
    <property type="evidence" value="ECO:0007669"/>
    <property type="project" value="TreeGrafter"/>
</dbReference>
<evidence type="ECO:0000256" key="6">
    <source>
        <dbReference type="SAM" id="Phobius"/>
    </source>
</evidence>
<evidence type="ECO:0000256" key="4">
    <source>
        <dbReference type="ARBA" id="ARBA00022989"/>
    </source>
</evidence>
<feature type="signal peptide" evidence="7">
    <location>
        <begin position="1"/>
        <end position="17"/>
    </location>
</feature>
<dbReference type="InterPro" id="IPR036938">
    <property type="entry name" value="PAP2/HPO_sf"/>
</dbReference>
<gene>
    <name evidence="9" type="primary">LPP2</name>
</gene>
<feature type="domain" description="Phosphatidic acid phosphatase type 2/haloperoxidase" evidence="8">
    <location>
        <begin position="94"/>
        <end position="241"/>
    </location>
</feature>
<evidence type="ECO:0000256" key="5">
    <source>
        <dbReference type="ARBA" id="ARBA00023136"/>
    </source>
</evidence>
<evidence type="ECO:0000256" key="2">
    <source>
        <dbReference type="ARBA" id="ARBA00008816"/>
    </source>
</evidence>
<feature type="transmembrane region" description="Helical" evidence="6">
    <location>
        <begin position="94"/>
        <end position="112"/>
    </location>
</feature>
<keyword evidence="9" id="KW-0378">Hydrolase</keyword>
<dbReference type="EMBL" id="BT080329">
    <property type="protein sequence ID" value="ACO14753.1"/>
    <property type="molecule type" value="mRNA"/>
</dbReference>
<evidence type="ECO:0000256" key="1">
    <source>
        <dbReference type="ARBA" id="ARBA00004141"/>
    </source>
</evidence>
<keyword evidence="3 6" id="KW-0812">Transmembrane</keyword>
<dbReference type="PANTHER" id="PTHR10165:SF103">
    <property type="entry name" value="PHOSPHOLIPID PHOSPHATASE HOMOLOG 1.2 HOMOLOG"/>
    <property type="match status" value="1"/>
</dbReference>
<organism evidence="9">
    <name type="scientific">Caligus clemensi</name>
    <name type="common">Sea louse</name>
    <dbReference type="NCBI Taxonomy" id="344056"/>
    <lineage>
        <taxon>Eukaryota</taxon>
        <taxon>Metazoa</taxon>
        <taxon>Ecdysozoa</taxon>
        <taxon>Arthropoda</taxon>
        <taxon>Crustacea</taxon>
        <taxon>Multicrustacea</taxon>
        <taxon>Hexanauplia</taxon>
        <taxon>Copepoda</taxon>
        <taxon>Siphonostomatoida</taxon>
        <taxon>Caligidae</taxon>
        <taxon>Caligus</taxon>
    </lineage>
</organism>
<evidence type="ECO:0000256" key="3">
    <source>
        <dbReference type="ARBA" id="ARBA00022692"/>
    </source>
</evidence>
<keyword evidence="5 6" id="KW-0472">Membrane</keyword>
<dbReference type="Pfam" id="PF01569">
    <property type="entry name" value="PAP2"/>
    <property type="match status" value="1"/>
</dbReference>
<feature type="transmembrane region" description="Helical" evidence="6">
    <location>
        <begin position="56"/>
        <end position="73"/>
    </location>
</feature>
<dbReference type="PANTHER" id="PTHR10165">
    <property type="entry name" value="LIPID PHOSPHATE PHOSPHATASE"/>
    <property type="match status" value="1"/>
</dbReference>
<dbReference type="GO" id="GO:0046839">
    <property type="term" value="P:phospholipid dephosphorylation"/>
    <property type="evidence" value="ECO:0007669"/>
    <property type="project" value="TreeGrafter"/>
</dbReference>
<dbReference type="Gene3D" id="1.20.144.10">
    <property type="entry name" value="Phosphatidic acid phosphatase type 2/haloperoxidase"/>
    <property type="match status" value="1"/>
</dbReference>
<dbReference type="GO" id="GO:0008195">
    <property type="term" value="F:phosphatidate phosphatase activity"/>
    <property type="evidence" value="ECO:0007669"/>
    <property type="project" value="TreeGrafter"/>
</dbReference>
<keyword evidence="7" id="KW-0732">Signal</keyword>
<dbReference type="SUPFAM" id="SSF48317">
    <property type="entry name" value="Acid phosphatase/Vanadium-dependent haloperoxidase"/>
    <property type="match status" value="1"/>
</dbReference>
<protein>
    <submittedName>
        <fullName evidence="9">Lipid phosphate phosphohydrolase 2</fullName>
    </submittedName>
</protein>
<dbReference type="AlphaFoldDB" id="C1C0F0"/>
<accession>C1C0F0</accession>
<feature type="transmembrane region" description="Helical" evidence="6">
    <location>
        <begin position="223"/>
        <end position="245"/>
    </location>
</feature>
<dbReference type="SMART" id="SM00014">
    <property type="entry name" value="acidPPc"/>
    <property type="match status" value="1"/>
</dbReference>
<feature type="chain" id="PRO_5002907731" evidence="7">
    <location>
        <begin position="18"/>
        <end position="257"/>
    </location>
</feature>
<comment type="similarity">
    <text evidence="2">Belongs to the PA-phosphatase related phosphoesterase family.</text>
</comment>
<proteinExistence type="evidence at transcript level"/>
<reference evidence="9" key="1">
    <citation type="submission" date="2009-03" db="EMBL/GenBank/DDBJ databases">
        <title>Caligus clemensi ESTs and full-length cDNAs.</title>
        <authorList>
            <person name="Yasuike M."/>
            <person name="von Schalburg K."/>
            <person name="Cooper G."/>
            <person name="Leong J."/>
            <person name="Jones S.R.M."/>
            <person name="Koop B.F."/>
        </authorList>
    </citation>
    <scope>NUCLEOTIDE SEQUENCE</scope>
    <source>
        <tissue evidence="9">Whole</tissue>
    </source>
</reference>
<dbReference type="GO" id="GO:0005886">
    <property type="term" value="C:plasma membrane"/>
    <property type="evidence" value="ECO:0007669"/>
    <property type="project" value="TreeGrafter"/>
</dbReference>
<name>C1C0F0_CALCM</name>
<evidence type="ECO:0000256" key="7">
    <source>
        <dbReference type="SAM" id="SignalP"/>
    </source>
</evidence>
<dbReference type="InterPro" id="IPR043216">
    <property type="entry name" value="PAP-like"/>
</dbReference>
<dbReference type="InterPro" id="IPR000326">
    <property type="entry name" value="PAP2/HPO"/>
</dbReference>
<evidence type="ECO:0000259" key="8">
    <source>
        <dbReference type="SMART" id="SM00014"/>
    </source>
</evidence>
<sequence length="257" mass="29903">MLRNFALSVLFSAISLALLKYGVHIVPNQGWFWCPTDENSHFYRETQGDTVSTRKLLIFTMIPFLITVLFNESRRIQNLKEHFLWGALEFYSRFLVSYWLDILVMVITKFFFPEPRPHFLQTCDPDPSQIDCGSENYQSYRPGMCRLRETKGSYFTQRDVLDSLRSFPSGHAQTGVFSTVIALHYISQSNSLSKIPKLCFALFWVCNALLMSISRITDNRHHWWDVLCGGIFGAVYATLSIRFYLYRSTKKEPLKAD</sequence>
<comment type="subcellular location">
    <subcellularLocation>
        <location evidence="1">Membrane</location>
        <topology evidence="1">Multi-pass membrane protein</topology>
    </subcellularLocation>
</comment>